<dbReference type="EMBL" id="LR134363">
    <property type="protein sequence ID" value="VEG74464.1"/>
    <property type="molecule type" value="Genomic_DNA"/>
</dbReference>
<feature type="compositionally biased region" description="Low complexity" evidence="1">
    <location>
        <begin position="30"/>
        <end position="40"/>
    </location>
</feature>
<gene>
    <name evidence="2" type="ORF">NCTC11923_01098</name>
</gene>
<dbReference type="KEGG" id="asla:NCTC11923_01098"/>
<dbReference type="AlphaFoldDB" id="A0A3S5EM61"/>
<feature type="region of interest" description="Disordered" evidence="1">
    <location>
        <begin position="1"/>
        <end position="89"/>
    </location>
</feature>
<sequence>MSAGRAARSPTSRPNRAAPHHSAQKRNSPGESTRASSSLSRRGRRVGGMPPLDAAPADMGDRDPGLGRGAPACRPVMLAPPSDGRPERRFAPTTWVCVPDEGSRRRRAPAYRTRVCVSDEGSRHRTGVSTGVIDAKVRRRRKGSSEPPRRRPTDRTRDRAARHTRRPGVAPPIALGIVRHGTPAAPASPPPIALGIMRHGTPAAPASPPPIALRIMRHGTPAAPCPGPRPALA</sequence>
<accession>A0A3S5EM61</accession>
<name>A0A3S5EM61_9ACTO</name>
<organism evidence="2 3">
    <name type="scientific">Actinomyces slackii</name>
    <dbReference type="NCBI Taxonomy" id="52774"/>
    <lineage>
        <taxon>Bacteria</taxon>
        <taxon>Bacillati</taxon>
        <taxon>Actinomycetota</taxon>
        <taxon>Actinomycetes</taxon>
        <taxon>Actinomycetales</taxon>
        <taxon>Actinomycetaceae</taxon>
        <taxon>Actinomyces</taxon>
    </lineage>
</organism>
<evidence type="ECO:0000313" key="3">
    <source>
        <dbReference type="Proteomes" id="UP000276899"/>
    </source>
</evidence>
<keyword evidence="3" id="KW-1185">Reference proteome</keyword>
<dbReference type="Proteomes" id="UP000276899">
    <property type="component" value="Chromosome"/>
</dbReference>
<proteinExistence type="predicted"/>
<evidence type="ECO:0000256" key="1">
    <source>
        <dbReference type="SAM" id="MobiDB-lite"/>
    </source>
</evidence>
<protein>
    <submittedName>
        <fullName evidence="2">Uncharacterized protein</fullName>
    </submittedName>
</protein>
<reference evidence="2 3" key="1">
    <citation type="submission" date="2018-12" db="EMBL/GenBank/DDBJ databases">
        <authorList>
            <consortium name="Pathogen Informatics"/>
        </authorList>
    </citation>
    <scope>NUCLEOTIDE SEQUENCE [LARGE SCALE GENOMIC DNA]</scope>
    <source>
        <strain evidence="2 3">NCTC11923</strain>
    </source>
</reference>
<feature type="region of interest" description="Disordered" evidence="1">
    <location>
        <begin position="131"/>
        <end position="168"/>
    </location>
</feature>
<evidence type="ECO:0000313" key="2">
    <source>
        <dbReference type="EMBL" id="VEG74464.1"/>
    </source>
</evidence>
<dbReference type="STRING" id="1278298.GCA_000428685_01463"/>
<feature type="compositionally biased region" description="Basic and acidic residues" evidence="1">
    <location>
        <begin position="143"/>
        <end position="161"/>
    </location>
</feature>